<keyword evidence="4" id="KW-0145">Chemotaxis</keyword>
<dbReference type="Gene3D" id="3.40.50.180">
    <property type="entry name" value="Methylesterase CheB, C-terminal domain"/>
    <property type="match status" value="1"/>
</dbReference>
<keyword evidence="7" id="KW-1185">Reference proteome</keyword>
<dbReference type="PROSITE" id="PS50122">
    <property type="entry name" value="CHEB"/>
    <property type="match status" value="1"/>
</dbReference>
<feature type="active site" evidence="4">
    <location>
        <position position="15"/>
    </location>
</feature>
<reference evidence="6 7" key="1">
    <citation type="submission" date="2021-04" db="EMBL/GenBank/DDBJ databases">
        <authorList>
            <person name="Rodrigo-Torres L."/>
            <person name="Arahal R. D."/>
            <person name="Lucena T."/>
        </authorList>
    </citation>
    <scope>NUCLEOTIDE SEQUENCE [LARGE SCALE GENOMIC DNA]</scope>
    <source>
        <strain evidence="6 7">CECT 9623</strain>
    </source>
</reference>
<accession>A0ABN7RIQ3</accession>
<sequence length="344" mass="37668">MSKPQCPDIIVIGSSAGGLPALMELVAGLPANFPAAILVVQHIPPYSESNLHNILSRLGPLPALAAKDGEKVMPGHIYVAIADHHLLVEKEKLIVRKGPRENRFRPSVDALFRSAAYTYGNRVIGIVLSGALDDGTSGLWTIKRLGGLALIQHPQDALFPQMPVNAEQFVTVDYSIPASQMPALLSELTVKPVKSKPKITKKELALLQTEIVIATRDNAFQMGIIKMGELTPFTCPECHGALSQLKEGKIIRFRCHTGHAYTISSLLSEVTDNVETILWQAMQALEETTMLLTKVAEHFESGEQGEIAKLFYRKAEIIKKRSQLVHDTVLTQEIMSTDLGLSQP</sequence>
<proteinExistence type="predicted"/>
<dbReference type="EMBL" id="CAJRAU010000014">
    <property type="protein sequence ID" value="CAG5074790.1"/>
    <property type="molecule type" value="Genomic_DNA"/>
</dbReference>
<dbReference type="PANTHER" id="PTHR42872">
    <property type="entry name" value="PROTEIN-GLUTAMATE METHYLESTERASE/PROTEIN-GLUTAMINE GLUTAMINASE"/>
    <property type="match status" value="1"/>
</dbReference>
<dbReference type="PIRSF" id="PIRSF036461">
    <property type="entry name" value="Chmtx_methlestr"/>
    <property type="match status" value="1"/>
</dbReference>
<evidence type="ECO:0000256" key="4">
    <source>
        <dbReference type="PROSITE-ProRule" id="PRU00050"/>
    </source>
</evidence>
<dbReference type="CDD" id="cd16433">
    <property type="entry name" value="CheB"/>
    <property type="match status" value="1"/>
</dbReference>
<protein>
    <recommendedName>
        <fullName evidence="2">protein-glutamate methylesterase</fullName>
        <ecNumber evidence="2">3.1.1.61</ecNumber>
    </recommendedName>
</protein>
<comment type="catalytic activity">
    <reaction evidence="3">
        <text>[protein]-L-glutamate 5-O-methyl ester + H2O = L-glutamyl-[protein] + methanol + H(+)</text>
        <dbReference type="Rhea" id="RHEA:23236"/>
        <dbReference type="Rhea" id="RHEA-COMP:10208"/>
        <dbReference type="Rhea" id="RHEA-COMP:10311"/>
        <dbReference type="ChEBI" id="CHEBI:15377"/>
        <dbReference type="ChEBI" id="CHEBI:15378"/>
        <dbReference type="ChEBI" id="CHEBI:17790"/>
        <dbReference type="ChEBI" id="CHEBI:29973"/>
        <dbReference type="ChEBI" id="CHEBI:82795"/>
        <dbReference type="EC" id="3.1.1.61"/>
    </reaction>
</comment>
<evidence type="ECO:0000313" key="7">
    <source>
        <dbReference type="Proteomes" id="UP000679725"/>
    </source>
</evidence>
<keyword evidence="1 4" id="KW-0378">Hydrolase</keyword>
<dbReference type="GO" id="GO:0050568">
    <property type="term" value="F:protein-glutamine glutaminase activity"/>
    <property type="evidence" value="ECO:0007669"/>
    <property type="project" value="UniProtKB-EC"/>
</dbReference>
<feature type="active site" evidence="4">
    <location>
        <position position="134"/>
    </location>
</feature>
<comment type="caution">
    <text evidence="6">The sequence shown here is derived from an EMBL/GenBank/DDBJ whole genome shotgun (WGS) entry which is preliminary data.</text>
</comment>
<organism evidence="6 7">
    <name type="scientific">Dyadobacter linearis</name>
    <dbReference type="NCBI Taxonomy" id="2823330"/>
    <lineage>
        <taxon>Bacteria</taxon>
        <taxon>Pseudomonadati</taxon>
        <taxon>Bacteroidota</taxon>
        <taxon>Cytophagia</taxon>
        <taxon>Cytophagales</taxon>
        <taxon>Spirosomataceae</taxon>
        <taxon>Dyadobacter</taxon>
    </lineage>
</organism>
<evidence type="ECO:0000256" key="1">
    <source>
        <dbReference type="ARBA" id="ARBA00022801"/>
    </source>
</evidence>
<dbReference type="PANTHER" id="PTHR42872:SF6">
    <property type="entry name" value="PROTEIN-GLUTAMATE METHYLESTERASE_PROTEIN-GLUTAMINE GLUTAMINASE"/>
    <property type="match status" value="1"/>
</dbReference>
<dbReference type="SUPFAM" id="SSF52738">
    <property type="entry name" value="Methylesterase CheB, C-terminal domain"/>
    <property type="match status" value="1"/>
</dbReference>
<feature type="active site" evidence="4">
    <location>
        <position position="42"/>
    </location>
</feature>
<dbReference type="InterPro" id="IPR011247">
    <property type="entry name" value="Chemotax_prot-Glu_Me-esterase"/>
</dbReference>
<dbReference type="InterPro" id="IPR000673">
    <property type="entry name" value="Sig_transdc_resp-reg_Me-estase"/>
</dbReference>
<feature type="domain" description="CheB-type methylesterase" evidence="5">
    <location>
        <begin position="4"/>
        <end position="185"/>
    </location>
</feature>
<evidence type="ECO:0000256" key="3">
    <source>
        <dbReference type="ARBA" id="ARBA00048267"/>
    </source>
</evidence>
<dbReference type="Pfam" id="PF01339">
    <property type="entry name" value="CheB_methylest"/>
    <property type="match status" value="1"/>
</dbReference>
<dbReference type="EC" id="3.1.1.61" evidence="2"/>
<evidence type="ECO:0000259" key="5">
    <source>
        <dbReference type="PROSITE" id="PS50122"/>
    </source>
</evidence>
<evidence type="ECO:0000256" key="2">
    <source>
        <dbReference type="ARBA" id="ARBA00039140"/>
    </source>
</evidence>
<dbReference type="Proteomes" id="UP000679725">
    <property type="component" value="Unassembled WGS sequence"/>
</dbReference>
<dbReference type="InterPro" id="IPR035909">
    <property type="entry name" value="CheB_C"/>
</dbReference>
<gene>
    <name evidence="6" type="primary">cheB_10</name>
    <name evidence="6" type="ORF">DYBT9623_05478</name>
</gene>
<dbReference type="RefSeq" id="WP_215236699.1">
    <property type="nucleotide sequence ID" value="NZ_CAJRAU010000014.1"/>
</dbReference>
<evidence type="ECO:0000313" key="6">
    <source>
        <dbReference type="EMBL" id="CAG5074790.1"/>
    </source>
</evidence>
<name>A0ABN7RIQ3_9BACT</name>